<proteinExistence type="predicted"/>
<accession>A0A413ITW1</accession>
<gene>
    <name evidence="1" type="ORF">DXA50_00440</name>
</gene>
<dbReference type="Proteomes" id="UP000286063">
    <property type="component" value="Unassembled WGS sequence"/>
</dbReference>
<sequence length="70" mass="7993">MIYYIGLNGDAKMFAHNFNNQRVIIFVYSSGKIFVGADNGCVIKEYIDSGYFNKFVNYLQKQGIKVVSLQ</sequence>
<protein>
    <submittedName>
        <fullName evidence="1">Uncharacterized protein</fullName>
    </submittedName>
</protein>
<dbReference type="EMBL" id="QSCR01000001">
    <property type="protein sequence ID" value="RGY21357.1"/>
    <property type="molecule type" value="Genomic_DNA"/>
</dbReference>
<dbReference type="RefSeq" id="WP_117774500.1">
    <property type="nucleotide sequence ID" value="NZ_QSCR01000001.1"/>
</dbReference>
<organism evidence="1 2">
    <name type="scientific">Butyricimonas virosa</name>
    <dbReference type="NCBI Taxonomy" id="544645"/>
    <lineage>
        <taxon>Bacteria</taxon>
        <taxon>Pseudomonadati</taxon>
        <taxon>Bacteroidota</taxon>
        <taxon>Bacteroidia</taxon>
        <taxon>Bacteroidales</taxon>
        <taxon>Odoribacteraceae</taxon>
        <taxon>Butyricimonas</taxon>
    </lineage>
</organism>
<evidence type="ECO:0000313" key="2">
    <source>
        <dbReference type="Proteomes" id="UP000286063"/>
    </source>
</evidence>
<reference evidence="1 2" key="1">
    <citation type="submission" date="2018-08" db="EMBL/GenBank/DDBJ databases">
        <title>A genome reference for cultivated species of the human gut microbiota.</title>
        <authorList>
            <person name="Zou Y."/>
            <person name="Xue W."/>
            <person name="Luo G."/>
        </authorList>
    </citation>
    <scope>NUCLEOTIDE SEQUENCE [LARGE SCALE GENOMIC DNA]</scope>
    <source>
        <strain evidence="1 2">OF02-7</strain>
    </source>
</reference>
<dbReference type="AlphaFoldDB" id="A0A413ITW1"/>
<name>A0A413ITW1_9BACT</name>
<evidence type="ECO:0000313" key="1">
    <source>
        <dbReference type="EMBL" id="RGY21357.1"/>
    </source>
</evidence>
<comment type="caution">
    <text evidence="1">The sequence shown here is derived from an EMBL/GenBank/DDBJ whole genome shotgun (WGS) entry which is preliminary data.</text>
</comment>